<feature type="transmembrane region" description="Helical" evidence="7">
    <location>
        <begin position="217"/>
        <end position="236"/>
    </location>
</feature>
<feature type="transmembrane region" description="Helical" evidence="7">
    <location>
        <begin position="503"/>
        <end position="524"/>
    </location>
</feature>
<sequence length="566" mass="62298">MAARNSLEDKMGDDVRPVSPAHPGETLKTADDRALDEAARYVAAHDEFGPMTPAQEKAIVKKIDFHVVPLLLLIATLGAVDKVQIGTASLYGFQEDNNFKGQEYSWLGSILPVGVGTDKIAEFARLTIADHLDCQTLCGLVPASYLVQRIPPAKLLCSASLCWSILTICYAPCRSWKGFMALRFFLGFLEAAITPTLTMIIASFYKKEEQPPRNALVFAYFSSILNGFFAFVVGQIPDGAPLFKWQYLYIMTGSINILASVVLFFVLPDHPLNARFFATPEQKFHAVQRLAANRTGSLVASGGWKWDQAVEAVLDVRVWLIVLFNVVINIPNGGLQTFGSIIINDLGFGPLESSLLTMPFGVVATGGAWAFSYWAARWRNRRTAVASIALLLPAFGTALVYGLPRDNIPGQMVGLYFMYFYWPPYVVGISLPQANTSGHTKKSVAYRHETAMQPHPIFTPSFAANPTNDEPGLSLVAIGYAAGNLIGPQTFRSDQAPRYTGGVVAMLAAYGACMLILGAYWAVATWENRRRDRRYGKLEAIQHEGAAVDGFVDETDMKQRNFRYMT</sequence>
<evidence type="ECO:0008006" key="10">
    <source>
        <dbReference type="Google" id="ProtNLM"/>
    </source>
</evidence>
<evidence type="ECO:0000256" key="5">
    <source>
        <dbReference type="ARBA" id="ARBA00023136"/>
    </source>
</evidence>
<feature type="transmembrane region" description="Helical" evidence="7">
    <location>
        <begin position="185"/>
        <end position="205"/>
    </location>
</feature>
<evidence type="ECO:0000256" key="4">
    <source>
        <dbReference type="ARBA" id="ARBA00022989"/>
    </source>
</evidence>
<dbReference type="Proteomes" id="UP001396898">
    <property type="component" value="Unassembled WGS sequence"/>
</dbReference>
<dbReference type="PANTHER" id="PTHR43791:SF41">
    <property type="entry name" value="MAJOR FACILITATOR SUPERFAMILY (MFS) PROFILE DOMAIN-CONTAINING PROTEIN"/>
    <property type="match status" value="1"/>
</dbReference>
<evidence type="ECO:0000256" key="2">
    <source>
        <dbReference type="ARBA" id="ARBA00022448"/>
    </source>
</evidence>
<dbReference type="EMBL" id="JAQQWI010000025">
    <property type="protein sequence ID" value="KAK7993069.1"/>
    <property type="molecule type" value="Genomic_DNA"/>
</dbReference>
<feature type="region of interest" description="Disordered" evidence="6">
    <location>
        <begin position="1"/>
        <end position="27"/>
    </location>
</feature>
<reference evidence="8 9" key="1">
    <citation type="submission" date="2023-01" db="EMBL/GenBank/DDBJ databases">
        <title>Analysis of 21 Apiospora genomes using comparative genomics revels a genus with tremendous synthesis potential of carbohydrate active enzymes and secondary metabolites.</title>
        <authorList>
            <person name="Sorensen T."/>
        </authorList>
    </citation>
    <scope>NUCLEOTIDE SEQUENCE [LARGE SCALE GENOMIC DNA]</scope>
    <source>
        <strain evidence="8 9">CBS 20057</strain>
    </source>
</reference>
<comment type="caution">
    <text evidence="8">The sequence shown here is derived from an EMBL/GenBank/DDBJ whole genome shotgun (WGS) entry which is preliminary data.</text>
</comment>
<feature type="transmembrane region" description="Helical" evidence="7">
    <location>
        <begin position="383"/>
        <end position="403"/>
    </location>
</feature>
<accession>A0ABR1QZH7</accession>
<evidence type="ECO:0000256" key="7">
    <source>
        <dbReference type="SAM" id="Phobius"/>
    </source>
</evidence>
<comment type="subcellular location">
    <subcellularLocation>
        <location evidence="1">Membrane</location>
        <topology evidence="1">Multi-pass membrane protein</topology>
    </subcellularLocation>
</comment>
<feature type="transmembrane region" description="Helical" evidence="7">
    <location>
        <begin position="318"/>
        <end position="343"/>
    </location>
</feature>
<dbReference type="Gene3D" id="1.20.1250.20">
    <property type="entry name" value="MFS general substrate transporter like domains"/>
    <property type="match status" value="1"/>
</dbReference>
<organism evidence="8 9">
    <name type="scientific">Apiospora marii</name>
    <dbReference type="NCBI Taxonomy" id="335849"/>
    <lineage>
        <taxon>Eukaryota</taxon>
        <taxon>Fungi</taxon>
        <taxon>Dikarya</taxon>
        <taxon>Ascomycota</taxon>
        <taxon>Pezizomycotina</taxon>
        <taxon>Sordariomycetes</taxon>
        <taxon>Xylariomycetidae</taxon>
        <taxon>Amphisphaeriales</taxon>
        <taxon>Apiosporaceae</taxon>
        <taxon>Apiospora</taxon>
    </lineage>
</organism>
<dbReference type="InterPro" id="IPR011701">
    <property type="entry name" value="MFS"/>
</dbReference>
<keyword evidence="9" id="KW-1185">Reference proteome</keyword>
<feature type="compositionally biased region" description="Basic and acidic residues" evidence="6">
    <location>
        <begin position="1"/>
        <end position="16"/>
    </location>
</feature>
<gene>
    <name evidence="8" type="ORF">PG991_016248</name>
</gene>
<feature type="transmembrane region" description="Helical" evidence="7">
    <location>
        <begin position="248"/>
        <end position="267"/>
    </location>
</feature>
<name>A0ABR1QZH7_9PEZI</name>
<feature type="transmembrane region" description="Helical" evidence="7">
    <location>
        <begin position="355"/>
        <end position="376"/>
    </location>
</feature>
<keyword evidence="4 7" id="KW-1133">Transmembrane helix</keyword>
<evidence type="ECO:0000256" key="1">
    <source>
        <dbReference type="ARBA" id="ARBA00004141"/>
    </source>
</evidence>
<dbReference type="Pfam" id="PF07690">
    <property type="entry name" value="MFS_1"/>
    <property type="match status" value="1"/>
</dbReference>
<protein>
    <recommendedName>
        <fullName evidence="10">Major facilitator superfamily (MFS) profile domain-containing protein</fullName>
    </recommendedName>
</protein>
<dbReference type="PANTHER" id="PTHR43791">
    <property type="entry name" value="PERMEASE-RELATED"/>
    <property type="match status" value="1"/>
</dbReference>
<evidence type="ECO:0000256" key="3">
    <source>
        <dbReference type="ARBA" id="ARBA00022692"/>
    </source>
</evidence>
<evidence type="ECO:0000256" key="6">
    <source>
        <dbReference type="SAM" id="MobiDB-lite"/>
    </source>
</evidence>
<proteinExistence type="predicted"/>
<evidence type="ECO:0000313" key="8">
    <source>
        <dbReference type="EMBL" id="KAK7993069.1"/>
    </source>
</evidence>
<keyword evidence="3 7" id="KW-0812">Transmembrane</keyword>
<dbReference type="InterPro" id="IPR036259">
    <property type="entry name" value="MFS_trans_sf"/>
</dbReference>
<evidence type="ECO:0000313" key="9">
    <source>
        <dbReference type="Proteomes" id="UP001396898"/>
    </source>
</evidence>
<keyword evidence="2" id="KW-0813">Transport</keyword>
<dbReference type="SUPFAM" id="SSF103473">
    <property type="entry name" value="MFS general substrate transporter"/>
    <property type="match status" value="1"/>
</dbReference>
<keyword evidence="5 7" id="KW-0472">Membrane</keyword>